<gene>
    <name evidence="2" type="ORF">J07HQW2_01075</name>
</gene>
<dbReference type="AlphaFoldDB" id="U1MW37"/>
<dbReference type="HOGENOM" id="CLU_3353883_0_0_2"/>
<name>U1MW37_9EURY</name>
<dbReference type="EMBL" id="KE356561">
    <property type="protein sequence ID" value="ERG94639.1"/>
    <property type="molecule type" value="Genomic_DNA"/>
</dbReference>
<accession>U1MW37</accession>
<feature type="compositionally biased region" description="Polar residues" evidence="1">
    <location>
        <begin position="15"/>
        <end position="36"/>
    </location>
</feature>
<evidence type="ECO:0000313" key="3">
    <source>
        <dbReference type="Proteomes" id="UP000030710"/>
    </source>
</evidence>
<evidence type="ECO:0000256" key="1">
    <source>
        <dbReference type="SAM" id="MobiDB-lite"/>
    </source>
</evidence>
<evidence type="ECO:0000313" key="2">
    <source>
        <dbReference type="EMBL" id="ERG94639.1"/>
    </source>
</evidence>
<proteinExistence type="predicted"/>
<organism evidence="2 3">
    <name type="scientific">Haloquadratum walsbyi J07HQW2</name>
    <dbReference type="NCBI Taxonomy" id="1238425"/>
    <lineage>
        <taxon>Archaea</taxon>
        <taxon>Methanobacteriati</taxon>
        <taxon>Methanobacteriota</taxon>
        <taxon>Stenosarchaea group</taxon>
        <taxon>Halobacteria</taxon>
        <taxon>Halobacteriales</taxon>
        <taxon>Haloferacaceae</taxon>
        <taxon>Haloquadratum</taxon>
    </lineage>
</organism>
<sequence>MDPSSIPTEPHEITVESQTENLLNSITVTTGEKQTV</sequence>
<protein>
    <submittedName>
        <fullName evidence="2">Uncharacterized protein</fullName>
    </submittedName>
</protein>
<reference evidence="2 3" key="1">
    <citation type="journal article" date="2013" name="PLoS ONE">
        <title>Assembly-driven community genomics of a hypersaline microbial ecosystem.</title>
        <authorList>
            <person name="Podell S."/>
            <person name="Ugalde J.A."/>
            <person name="Narasingarao P."/>
            <person name="Banfield J.F."/>
            <person name="Heidelberg K.B."/>
            <person name="Allen E.E."/>
        </authorList>
    </citation>
    <scope>NUCLEOTIDE SEQUENCE [LARGE SCALE GENOMIC DNA]</scope>
    <source>
        <strain evidence="3">J07HQW2</strain>
    </source>
</reference>
<feature type="region of interest" description="Disordered" evidence="1">
    <location>
        <begin position="1"/>
        <end position="36"/>
    </location>
</feature>
<dbReference type="Proteomes" id="UP000030710">
    <property type="component" value="Unassembled WGS sequence"/>
</dbReference>